<evidence type="ECO:0000313" key="3">
    <source>
        <dbReference type="Proteomes" id="UP001157109"/>
    </source>
</evidence>
<evidence type="ECO:0000259" key="1">
    <source>
        <dbReference type="PROSITE" id="PS51154"/>
    </source>
</evidence>
<dbReference type="PANTHER" id="PTHR11106">
    <property type="entry name" value="GANGLIOSIDE INDUCED DIFFERENTIATION ASSOCIATED PROTEIN 2-RELATED"/>
    <property type="match status" value="1"/>
</dbReference>
<reference evidence="3" key="1">
    <citation type="journal article" date="2019" name="Int. J. Syst. Evol. Microbiol.">
        <title>The Global Catalogue of Microorganisms (GCM) 10K type strain sequencing project: providing services to taxonomists for standard genome sequencing and annotation.</title>
        <authorList>
            <consortium name="The Broad Institute Genomics Platform"/>
            <consortium name="The Broad Institute Genome Sequencing Center for Infectious Disease"/>
            <person name="Wu L."/>
            <person name="Ma J."/>
        </authorList>
    </citation>
    <scope>NUCLEOTIDE SEQUENCE [LARGE SCALE GENOMIC DNA]</scope>
    <source>
        <strain evidence="3">NBRC 105830</strain>
    </source>
</reference>
<dbReference type="Gene3D" id="3.40.220.10">
    <property type="entry name" value="Leucine Aminopeptidase, subunit E, domain 1"/>
    <property type="match status" value="1"/>
</dbReference>
<dbReference type="SUPFAM" id="SSF52949">
    <property type="entry name" value="Macro domain-like"/>
    <property type="match status" value="1"/>
</dbReference>
<gene>
    <name evidence="2" type="ORF">GCM10025862_29000</name>
</gene>
<proteinExistence type="predicted"/>
<name>A0ABQ6HT51_9MICO</name>
<dbReference type="NCBIfam" id="NF001664">
    <property type="entry name" value="PRK00431.1-6"/>
    <property type="match status" value="1"/>
</dbReference>
<evidence type="ECO:0000313" key="2">
    <source>
        <dbReference type="EMBL" id="GMA20879.1"/>
    </source>
</evidence>
<dbReference type="RefSeq" id="WP_241441231.1">
    <property type="nucleotide sequence ID" value="NZ_BSUJ01000001.1"/>
</dbReference>
<dbReference type="EMBL" id="BSUJ01000001">
    <property type="protein sequence ID" value="GMA20879.1"/>
    <property type="molecule type" value="Genomic_DNA"/>
</dbReference>
<dbReference type="InterPro" id="IPR002589">
    <property type="entry name" value="Macro_dom"/>
</dbReference>
<dbReference type="InterPro" id="IPR043472">
    <property type="entry name" value="Macro_dom-like"/>
</dbReference>
<dbReference type="CDD" id="cd02908">
    <property type="entry name" value="Macro_OAADPr_deacetylase"/>
    <property type="match status" value="1"/>
</dbReference>
<organism evidence="2 3">
    <name type="scientific">Arsenicicoccus piscis</name>
    <dbReference type="NCBI Taxonomy" id="673954"/>
    <lineage>
        <taxon>Bacteria</taxon>
        <taxon>Bacillati</taxon>
        <taxon>Actinomycetota</taxon>
        <taxon>Actinomycetes</taxon>
        <taxon>Micrococcales</taxon>
        <taxon>Intrasporangiaceae</taxon>
        <taxon>Arsenicicoccus</taxon>
    </lineage>
</organism>
<keyword evidence="3" id="KW-1185">Reference proteome</keyword>
<dbReference type="PANTHER" id="PTHR11106:SF27">
    <property type="entry name" value="MACRO DOMAIN-CONTAINING PROTEIN"/>
    <property type="match status" value="1"/>
</dbReference>
<dbReference type="Pfam" id="PF01661">
    <property type="entry name" value="Macro"/>
    <property type="match status" value="1"/>
</dbReference>
<dbReference type="PROSITE" id="PS51154">
    <property type="entry name" value="MACRO"/>
    <property type="match status" value="1"/>
</dbReference>
<accession>A0ABQ6HT51</accession>
<protein>
    <submittedName>
        <fullName evidence="2">Macro domain-containing protein</fullName>
    </submittedName>
</protein>
<feature type="domain" description="Macro" evidence="1">
    <location>
        <begin position="1"/>
        <end position="183"/>
    </location>
</feature>
<dbReference type="Proteomes" id="UP001157109">
    <property type="component" value="Unassembled WGS sequence"/>
</dbReference>
<sequence length="183" mass="18878">MAPTTSRDPAPPRVEAVEGDITREQVDAIVNAANSSLRGGGGVDGAIHRAAGPVLLEECEELRAGPLPAGLPVGQAVATGAGQLAASHVIHTVGPNRHAGQTNPALLRSCFTESLRIAEELGARTVALPAVSAGVYGWDIDEVARIAVDAARSHRGRSVEIVRFVLFGAPALQAFERALAVES</sequence>
<dbReference type="SMART" id="SM00506">
    <property type="entry name" value="A1pp"/>
    <property type="match status" value="1"/>
</dbReference>
<comment type="caution">
    <text evidence="2">The sequence shown here is derived from an EMBL/GenBank/DDBJ whole genome shotgun (WGS) entry which is preliminary data.</text>
</comment>